<evidence type="ECO:0000313" key="2">
    <source>
        <dbReference type="Proteomes" id="UP000828048"/>
    </source>
</evidence>
<name>A0ACB7X8Q1_9ERIC</name>
<protein>
    <submittedName>
        <fullName evidence="1">Uncharacterized protein</fullName>
    </submittedName>
</protein>
<comment type="caution">
    <text evidence="1">The sequence shown here is derived from an EMBL/GenBank/DDBJ whole genome shotgun (WGS) entry which is preliminary data.</text>
</comment>
<proteinExistence type="predicted"/>
<dbReference type="Proteomes" id="UP000828048">
    <property type="component" value="Chromosome 6"/>
</dbReference>
<keyword evidence="2" id="KW-1185">Reference proteome</keyword>
<accession>A0ACB7X8Q1</accession>
<sequence length="527" mass="59986">MTFSAAFAFMNGEREDNYIWVLEKLKGMMDPDSLPEVVVTDRELALLNAIARVFPKATHLLCRWHIEKNVFAKCRRKFDDKTWQQFKHAWCNLVHMSTISEYEQGLATLKRDFAAYNSSAIEYIENTWLGPYKDRFVAAWTDNVMHLGNLTSNRAESSHKLLKGHLASSQGNFENAWAKMHDLIGLQITGIKASFEKSLTCWQHIFRITIFSQLRGAVSQSAMKHMMPEVHKANEMILDATSECNCPIRRTHGLPCAHEIAKVKNDGVFASIDHIPLRAPTKPKSKGRPIGSLNTSTRRDPSEFEYVEAAMKTPQAKEKTPKVIKVKTPEVVKEKTPKVVKDNPRKKLKVVASLFRSNYIDDFPEPIRCHIKSISDVIMDGNCGYRAVACLIGLPENEWRKCRNALLMELNEHLELYENVSGEKGGAEQLRHRLTYFDDFPALEYTWMTMPNMGHLIASTYNVVVVFLSQRQCLTFLPLRSRTGVHEGTVAYATGSQQLVQISSRRGQGLGEAVSITNCRFYKVNWL</sequence>
<dbReference type="EMBL" id="CM037156">
    <property type="protein sequence ID" value="KAH7837111.1"/>
    <property type="molecule type" value="Genomic_DNA"/>
</dbReference>
<organism evidence="1 2">
    <name type="scientific">Vaccinium darrowii</name>
    <dbReference type="NCBI Taxonomy" id="229202"/>
    <lineage>
        <taxon>Eukaryota</taxon>
        <taxon>Viridiplantae</taxon>
        <taxon>Streptophyta</taxon>
        <taxon>Embryophyta</taxon>
        <taxon>Tracheophyta</taxon>
        <taxon>Spermatophyta</taxon>
        <taxon>Magnoliopsida</taxon>
        <taxon>eudicotyledons</taxon>
        <taxon>Gunneridae</taxon>
        <taxon>Pentapetalae</taxon>
        <taxon>asterids</taxon>
        <taxon>Ericales</taxon>
        <taxon>Ericaceae</taxon>
        <taxon>Vaccinioideae</taxon>
        <taxon>Vaccinieae</taxon>
        <taxon>Vaccinium</taxon>
    </lineage>
</organism>
<evidence type="ECO:0000313" key="1">
    <source>
        <dbReference type="EMBL" id="KAH7837111.1"/>
    </source>
</evidence>
<gene>
    <name evidence="1" type="ORF">Vadar_009708</name>
</gene>
<reference evidence="1 2" key="1">
    <citation type="journal article" date="2021" name="Hortic Res">
        <title>High-quality reference genome and annotation aids understanding of berry development for evergreen blueberry (Vaccinium darrowii).</title>
        <authorList>
            <person name="Yu J."/>
            <person name="Hulse-Kemp A.M."/>
            <person name="Babiker E."/>
            <person name="Staton M."/>
        </authorList>
    </citation>
    <scope>NUCLEOTIDE SEQUENCE [LARGE SCALE GENOMIC DNA]</scope>
    <source>
        <strain evidence="2">cv. NJ 8807/NJ 8810</strain>
        <tissue evidence="1">Young leaf</tissue>
    </source>
</reference>